<keyword evidence="2" id="KW-1185">Reference proteome</keyword>
<accession>A0A1R3G160</accession>
<protein>
    <submittedName>
        <fullName evidence="1">Uncharacterized protein</fullName>
    </submittedName>
</protein>
<name>A0A1R3G160_9ROSI</name>
<sequence>MPDEHHEIKTLDSESLDLKADLSGASWGSGSFVWSTSGSILTKPSPDLGRGGECEPICSFSPANGALATLDAAATIVQFSSESRERR</sequence>
<dbReference type="Proteomes" id="UP000187203">
    <property type="component" value="Unassembled WGS sequence"/>
</dbReference>
<reference evidence="2" key="1">
    <citation type="submission" date="2013-09" db="EMBL/GenBank/DDBJ databases">
        <title>Corchorus olitorius genome sequencing.</title>
        <authorList>
            <person name="Alam M."/>
            <person name="Haque M.S."/>
            <person name="Islam M.S."/>
            <person name="Emdad E.M."/>
            <person name="Islam M.M."/>
            <person name="Ahmed B."/>
            <person name="Halim A."/>
            <person name="Hossen Q.M.M."/>
            <person name="Hossain M.Z."/>
            <person name="Ahmed R."/>
            <person name="Khan M.M."/>
            <person name="Islam R."/>
            <person name="Rashid M.M."/>
            <person name="Khan S.A."/>
            <person name="Rahman M.S."/>
            <person name="Alam M."/>
            <person name="Yahiya A.S."/>
            <person name="Khan M.S."/>
            <person name="Azam M.S."/>
            <person name="Haque T."/>
            <person name="Lashkar M.Z.H."/>
            <person name="Akhand A.I."/>
            <person name="Morshed G."/>
            <person name="Roy S."/>
            <person name="Uddin K.S."/>
            <person name="Rabeya T."/>
            <person name="Hossain A.S."/>
            <person name="Chowdhury A."/>
            <person name="Snigdha A.R."/>
            <person name="Mortoza M.S."/>
            <person name="Matin S.A."/>
            <person name="Hoque S.M.E."/>
            <person name="Islam M.K."/>
            <person name="Roy D.K."/>
            <person name="Haider R."/>
            <person name="Moosa M.M."/>
            <person name="Elias S.M."/>
            <person name="Hasan A.M."/>
            <person name="Jahan S."/>
            <person name="Shafiuddin M."/>
            <person name="Mahmood N."/>
            <person name="Shommy N.S."/>
        </authorList>
    </citation>
    <scope>NUCLEOTIDE SEQUENCE [LARGE SCALE GENOMIC DNA]</scope>
    <source>
        <strain evidence="2">cv. O-4</strain>
    </source>
</reference>
<evidence type="ECO:0000313" key="1">
    <source>
        <dbReference type="EMBL" id="OMO51811.1"/>
    </source>
</evidence>
<gene>
    <name evidence="1" type="ORF">COLO4_37504</name>
</gene>
<evidence type="ECO:0000313" key="2">
    <source>
        <dbReference type="Proteomes" id="UP000187203"/>
    </source>
</evidence>
<dbReference type="EMBL" id="AWUE01024042">
    <property type="protein sequence ID" value="OMO51811.1"/>
    <property type="molecule type" value="Genomic_DNA"/>
</dbReference>
<proteinExistence type="predicted"/>
<comment type="caution">
    <text evidence="1">The sequence shown here is derived from an EMBL/GenBank/DDBJ whole genome shotgun (WGS) entry which is preliminary data.</text>
</comment>
<organism evidence="1 2">
    <name type="scientific">Corchorus olitorius</name>
    <dbReference type="NCBI Taxonomy" id="93759"/>
    <lineage>
        <taxon>Eukaryota</taxon>
        <taxon>Viridiplantae</taxon>
        <taxon>Streptophyta</taxon>
        <taxon>Embryophyta</taxon>
        <taxon>Tracheophyta</taxon>
        <taxon>Spermatophyta</taxon>
        <taxon>Magnoliopsida</taxon>
        <taxon>eudicotyledons</taxon>
        <taxon>Gunneridae</taxon>
        <taxon>Pentapetalae</taxon>
        <taxon>rosids</taxon>
        <taxon>malvids</taxon>
        <taxon>Malvales</taxon>
        <taxon>Malvaceae</taxon>
        <taxon>Grewioideae</taxon>
        <taxon>Apeibeae</taxon>
        <taxon>Corchorus</taxon>
    </lineage>
</organism>
<dbReference type="AlphaFoldDB" id="A0A1R3G160"/>